<dbReference type="CDD" id="cd00136">
    <property type="entry name" value="PDZ_canonical"/>
    <property type="match status" value="1"/>
</dbReference>
<feature type="domain" description="PDZ" evidence="2">
    <location>
        <begin position="158"/>
        <end position="226"/>
    </location>
</feature>
<dbReference type="AlphaFoldDB" id="A0A811LNB4"/>
<sequence length="345" mass="37622">MSRESRSTISKTTDAKSTQTRTTTDTKTIGKEEKKPSFGYGTKAPKLFEEKVVQATLAKADSRAVIVSSSLLVLKVEKDSPLAKMLDIGDYIFQINNVNLESKGDFYMAIKKAFKESSAPTINFGVRRPRWSSKQSSTNYERATGYEYLANALVTLPGYSTGMSIRAYHGKVFVNKVEPGSLAARSIRIGDCITAVDDTACTTVVQCMSVLQTALKRDRMAVLFIERPTTQTAMQVVKAALIAKKNNPFENKVAPDAKEIAQRQVEKIRSGNLKKAKPIYKKQDRTSQMGSAVKFQAHISASSKKVCVGADPFNPMYMAAQQKPSPMPTSKLAGSGSVGGIGSFD</sequence>
<organism evidence="3 4">
    <name type="scientific">Bursaphelenchus okinawaensis</name>
    <dbReference type="NCBI Taxonomy" id="465554"/>
    <lineage>
        <taxon>Eukaryota</taxon>
        <taxon>Metazoa</taxon>
        <taxon>Ecdysozoa</taxon>
        <taxon>Nematoda</taxon>
        <taxon>Chromadorea</taxon>
        <taxon>Rhabditida</taxon>
        <taxon>Tylenchina</taxon>
        <taxon>Tylenchomorpha</taxon>
        <taxon>Aphelenchoidea</taxon>
        <taxon>Aphelenchoididae</taxon>
        <taxon>Bursaphelenchus</taxon>
    </lineage>
</organism>
<feature type="compositionally biased region" description="Gly residues" evidence="1">
    <location>
        <begin position="336"/>
        <end position="345"/>
    </location>
</feature>
<feature type="region of interest" description="Disordered" evidence="1">
    <location>
        <begin position="1"/>
        <end position="37"/>
    </location>
</feature>
<evidence type="ECO:0000256" key="1">
    <source>
        <dbReference type="SAM" id="MobiDB-lite"/>
    </source>
</evidence>
<dbReference type="Proteomes" id="UP000614601">
    <property type="component" value="Unassembled WGS sequence"/>
</dbReference>
<gene>
    <name evidence="3" type="ORF">BOKJ2_LOCUS12752</name>
</gene>
<dbReference type="SMART" id="SM00228">
    <property type="entry name" value="PDZ"/>
    <property type="match status" value="2"/>
</dbReference>
<dbReference type="EMBL" id="CAJFCW020000006">
    <property type="protein sequence ID" value="CAG9124703.1"/>
    <property type="molecule type" value="Genomic_DNA"/>
</dbReference>
<dbReference type="Gene3D" id="2.30.42.10">
    <property type="match status" value="2"/>
</dbReference>
<evidence type="ECO:0000313" key="4">
    <source>
        <dbReference type="Proteomes" id="UP000614601"/>
    </source>
</evidence>
<dbReference type="OrthoDB" id="5875756at2759"/>
<dbReference type="InterPro" id="IPR001478">
    <property type="entry name" value="PDZ"/>
</dbReference>
<feature type="region of interest" description="Disordered" evidence="1">
    <location>
        <begin position="322"/>
        <end position="345"/>
    </location>
</feature>
<feature type="compositionally biased region" description="Low complexity" evidence="1">
    <location>
        <begin position="11"/>
        <end position="27"/>
    </location>
</feature>
<dbReference type="SUPFAM" id="SSF50156">
    <property type="entry name" value="PDZ domain-like"/>
    <property type="match status" value="2"/>
</dbReference>
<dbReference type="EMBL" id="CAJFDH010000006">
    <property type="protein sequence ID" value="CAD5228586.1"/>
    <property type="molecule type" value="Genomic_DNA"/>
</dbReference>
<dbReference type="Pfam" id="PF00595">
    <property type="entry name" value="PDZ"/>
    <property type="match status" value="1"/>
</dbReference>
<dbReference type="InterPro" id="IPR036034">
    <property type="entry name" value="PDZ_sf"/>
</dbReference>
<evidence type="ECO:0000313" key="3">
    <source>
        <dbReference type="EMBL" id="CAD5228586.1"/>
    </source>
</evidence>
<dbReference type="InterPro" id="IPR040264">
    <property type="entry name" value="T15H9.4-like"/>
</dbReference>
<dbReference type="PANTHER" id="PTHR31327">
    <property type="entry name" value="SPERM MEIOSIS PDZ DOMAIN CONTAINING PROTEINS-RELATED"/>
    <property type="match status" value="1"/>
</dbReference>
<dbReference type="PROSITE" id="PS50106">
    <property type="entry name" value="PDZ"/>
    <property type="match status" value="1"/>
</dbReference>
<name>A0A811LNB4_9BILA</name>
<proteinExistence type="predicted"/>
<reference evidence="3" key="1">
    <citation type="submission" date="2020-09" db="EMBL/GenBank/DDBJ databases">
        <authorList>
            <person name="Kikuchi T."/>
        </authorList>
    </citation>
    <scope>NUCLEOTIDE SEQUENCE</scope>
    <source>
        <strain evidence="3">SH1</strain>
    </source>
</reference>
<protein>
    <recommendedName>
        <fullName evidence="2">PDZ domain-containing protein</fullName>
    </recommendedName>
</protein>
<comment type="caution">
    <text evidence="3">The sequence shown here is derived from an EMBL/GenBank/DDBJ whole genome shotgun (WGS) entry which is preliminary data.</text>
</comment>
<keyword evidence="4" id="KW-1185">Reference proteome</keyword>
<dbReference type="Proteomes" id="UP000783686">
    <property type="component" value="Unassembled WGS sequence"/>
</dbReference>
<accession>A0A811LNB4</accession>
<evidence type="ECO:0000259" key="2">
    <source>
        <dbReference type="PROSITE" id="PS50106"/>
    </source>
</evidence>